<accession>A0A803N5L0</accession>
<feature type="compositionally biased region" description="Low complexity" evidence="1">
    <location>
        <begin position="12"/>
        <end position="22"/>
    </location>
</feature>
<reference evidence="2" key="1">
    <citation type="journal article" date="2017" name="Nature">
        <title>The genome of Chenopodium quinoa.</title>
        <authorList>
            <person name="Jarvis D.E."/>
            <person name="Ho Y.S."/>
            <person name="Lightfoot D.J."/>
            <person name="Schmoeckel S.M."/>
            <person name="Li B."/>
            <person name="Borm T.J.A."/>
            <person name="Ohyanagi H."/>
            <person name="Mineta K."/>
            <person name="Michell C.T."/>
            <person name="Saber N."/>
            <person name="Kharbatia N.M."/>
            <person name="Rupper R.R."/>
            <person name="Sharp A.R."/>
            <person name="Dally N."/>
            <person name="Boughton B.A."/>
            <person name="Woo Y.H."/>
            <person name="Gao G."/>
            <person name="Schijlen E.G.W.M."/>
            <person name="Guo X."/>
            <person name="Momin A.A."/>
            <person name="Negrao S."/>
            <person name="Al-Babili S."/>
            <person name="Gehring C."/>
            <person name="Roessner U."/>
            <person name="Jung C."/>
            <person name="Murphy K."/>
            <person name="Arold S.T."/>
            <person name="Gojobori T."/>
            <person name="van der Linden C.G."/>
            <person name="van Loo E.N."/>
            <person name="Jellen E.N."/>
            <person name="Maughan P.J."/>
            <person name="Tester M."/>
        </authorList>
    </citation>
    <scope>NUCLEOTIDE SEQUENCE [LARGE SCALE GENOMIC DNA]</scope>
    <source>
        <strain evidence="2">cv. PI 614886</strain>
    </source>
</reference>
<evidence type="ECO:0000256" key="1">
    <source>
        <dbReference type="SAM" id="MobiDB-lite"/>
    </source>
</evidence>
<feature type="compositionally biased region" description="Polar residues" evidence="1">
    <location>
        <begin position="30"/>
        <end position="42"/>
    </location>
</feature>
<evidence type="ECO:0000313" key="2">
    <source>
        <dbReference type="EnsemblPlants" id="AUR62040883-RA:cds"/>
    </source>
</evidence>
<dbReference type="EnsemblPlants" id="AUR62040883-RA">
    <property type="protein sequence ID" value="AUR62040883-RA:cds"/>
    <property type="gene ID" value="AUR62040883"/>
</dbReference>
<dbReference type="Proteomes" id="UP000596660">
    <property type="component" value="Unplaced"/>
</dbReference>
<evidence type="ECO:0000313" key="3">
    <source>
        <dbReference type="Proteomes" id="UP000596660"/>
    </source>
</evidence>
<dbReference type="AlphaFoldDB" id="A0A803N5L0"/>
<organism evidence="2 3">
    <name type="scientific">Chenopodium quinoa</name>
    <name type="common">Quinoa</name>
    <dbReference type="NCBI Taxonomy" id="63459"/>
    <lineage>
        <taxon>Eukaryota</taxon>
        <taxon>Viridiplantae</taxon>
        <taxon>Streptophyta</taxon>
        <taxon>Embryophyta</taxon>
        <taxon>Tracheophyta</taxon>
        <taxon>Spermatophyta</taxon>
        <taxon>Magnoliopsida</taxon>
        <taxon>eudicotyledons</taxon>
        <taxon>Gunneridae</taxon>
        <taxon>Pentapetalae</taxon>
        <taxon>Caryophyllales</taxon>
        <taxon>Chenopodiaceae</taxon>
        <taxon>Chenopodioideae</taxon>
        <taxon>Atripliceae</taxon>
        <taxon>Chenopodium</taxon>
    </lineage>
</organism>
<name>A0A803N5L0_CHEQI</name>
<sequence>MANQLYGHQKQSSSIYNSSSRSAIDAYHPEQQQPSSLRTSSRYLFDPHSLSCDPPSSFYRTTPSDSHPLRYSSSDRHSLSSIDNLGLTSAASRMYVPTATSTSLWPSFDASSTLSKRPSKG</sequence>
<proteinExistence type="predicted"/>
<protein>
    <submittedName>
        <fullName evidence="2">Uncharacterized protein</fullName>
    </submittedName>
</protein>
<reference evidence="2" key="2">
    <citation type="submission" date="2021-03" db="UniProtKB">
        <authorList>
            <consortium name="EnsemblPlants"/>
        </authorList>
    </citation>
    <scope>IDENTIFICATION</scope>
</reference>
<feature type="region of interest" description="Disordered" evidence="1">
    <location>
        <begin position="1"/>
        <end position="81"/>
    </location>
</feature>
<keyword evidence="3" id="KW-1185">Reference proteome</keyword>
<dbReference type="Gramene" id="AUR62040883-RA">
    <property type="protein sequence ID" value="AUR62040883-RA:cds"/>
    <property type="gene ID" value="AUR62040883"/>
</dbReference>